<dbReference type="Proteomes" id="UP000628463">
    <property type="component" value="Unassembled WGS sequence"/>
</dbReference>
<dbReference type="EMBL" id="JACOPD010000005">
    <property type="protein sequence ID" value="MBC5680855.1"/>
    <property type="molecule type" value="Genomic_DNA"/>
</dbReference>
<evidence type="ECO:0000313" key="2">
    <source>
        <dbReference type="Proteomes" id="UP000628463"/>
    </source>
</evidence>
<accession>A0ABR7G091</accession>
<name>A0ABR7G091_9FIRM</name>
<keyword evidence="2" id="KW-1185">Reference proteome</keyword>
<organism evidence="1 2">
    <name type="scientific">Lachnospira hominis</name>
    <name type="common">ex Liu et al. 2021</name>
    <dbReference type="NCBI Taxonomy" id="2763051"/>
    <lineage>
        <taxon>Bacteria</taxon>
        <taxon>Bacillati</taxon>
        <taxon>Bacillota</taxon>
        <taxon>Clostridia</taxon>
        <taxon>Lachnospirales</taxon>
        <taxon>Lachnospiraceae</taxon>
        <taxon>Lachnospira</taxon>
    </lineage>
</organism>
<comment type="caution">
    <text evidence="1">The sequence shown here is derived from an EMBL/GenBank/DDBJ whole genome shotgun (WGS) entry which is preliminary data.</text>
</comment>
<reference evidence="1 2" key="1">
    <citation type="submission" date="2020-08" db="EMBL/GenBank/DDBJ databases">
        <title>Genome public.</title>
        <authorList>
            <person name="Liu C."/>
            <person name="Sun Q."/>
        </authorList>
    </citation>
    <scope>NUCLEOTIDE SEQUENCE [LARGE SCALE GENOMIC DNA]</scope>
    <source>
        <strain evidence="1 2">NSJ-43</strain>
    </source>
</reference>
<evidence type="ECO:0008006" key="3">
    <source>
        <dbReference type="Google" id="ProtNLM"/>
    </source>
</evidence>
<protein>
    <recommendedName>
        <fullName evidence="3">HNH endonuclease</fullName>
    </recommendedName>
</protein>
<evidence type="ECO:0000313" key="1">
    <source>
        <dbReference type="EMBL" id="MBC5680855.1"/>
    </source>
</evidence>
<sequence length="137" mass="16207">MIKTYSELIRLPTFQERFEYLKLDGSVGIETFGFDRYLNQIFYNSKEWKQLRNEIIVRDRGCDLACEGYEIQGNIIIHHMNPITPEDIINRNDDLLNPEYLISTVLNTHNAIHYGDSSLLPHAPVERRKNDMCPWRH</sequence>
<proteinExistence type="predicted"/>
<gene>
    <name evidence="1" type="ORF">H8S01_07780</name>
</gene>